<evidence type="ECO:0000313" key="2">
    <source>
        <dbReference type="Proteomes" id="UP001049518"/>
    </source>
</evidence>
<organism evidence="1 2">
    <name type="scientific">Actinomadura graeca</name>
    <dbReference type="NCBI Taxonomy" id="2750812"/>
    <lineage>
        <taxon>Bacteria</taxon>
        <taxon>Bacillati</taxon>
        <taxon>Actinomycetota</taxon>
        <taxon>Actinomycetes</taxon>
        <taxon>Streptosporangiales</taxon>
        <taxon>Thermomonosporaceae</taxon>
        <taxon>Actinomadura</taxon>
    </lineage>
</organism>
<sequence>MNFSDLIAAIAAVIALASLVYARRSATSSADSARAAARSAQADEIAAIQQAKNESDTGRVRVYVSLEAPRRWVLNYCGKEVSDLSPARFRSKIDFERNMLETSVRGIVVNEDNRTVVLGDSWACKGGSTPLWPESLPEPMKDHRGVRIPPGGVVIFESSIGAWTEVWRELWADDDLERLWSHGPSTSLYVWAAEEGDGPGYSTNERKQPASGWEIRIGIYDYALQPEPRDDLDSLIWRSRGRPSFIVTRFPFEPTPRTIHDLTNPDGHRS</sequence>
<protein>
    <recommendedName>
        <fullName evidence="3">Secreted protein</fullName>
    </recommendedName>
</protein>
<dbReference type="RefSeq" id="WP_231334969.1">
    <property type="nucleotide sequence ID" value="NZ_CP059572.1"/>
</dbReference>
<name>A0ABX8QSK4_9ACTN</name>
<proteinExistence type="predicted"/>
<dbReference type="Proteomes" id="UP001049518">
    <property type="component" value="Chromosome"/>
</dbReference>
<evidence type="ECO:0000313" key="1">
    <source>
        <dbReference type="EMBL" id="QXJ21794.1"/>
    </source>
</evidence>
<evidence type="ECO:0008006" key="3">
    <source>
        <dbReference type="Google" id="ProtNLM"/>
    </source>
</evidence>
<reference evidence="1" key="1">
    <citation type="submission" date="2020-07" db="EMBL/GenBank/DDBJ databases">
        <authorList>
            <person name="Tarantini F.S."/>
            <person name="Hong K.W."/>
            <person name="Chan K.G."/>
        </authorList>
    </citation>
    <scope>NUCLEOTIDE SEQUENCE</scope>
    <source>
        <strain evidence="1">32-07</strain>
    </source>
</reference>
<dbReference type="EMBL" id="CP059572">
    <property type="protein sequence ID" value="QXJ21794.1"/>
    <property type="molecule type" value="Genomic_DNA"/>
</dbReference>
<accession>A0ABX8QSK4</accession>
<keyword evidence="2" id="KW-1185">Reference proteome</keyword>
<gene>
    <name evidence="1" type="ORF">AGRA3207_002687</name>
</gene>